<evidence type="ECO:0000313" key="4">
    <source>
        <dbReference type="Proteomes" id="UP000186922"/>
    </source>
</evidence>
<feature type="region of interest" description="Disordered" evidence="1">
    <location>
        <begin position="126"/>
        <end position="149"/>
    </location>
</feature>
<sequence length="194" mass="20477">MNSILQVLILCLLAVAGNCYIPYSYSDQNGVGNFPPMQPFPQFGFPSFNTNQMPMYPFPTGNNFQPMYPSMPNMNFPSFPTITVPSGPGYSVTNNSASAHGPNNASSGAVGGGFVSGNGVSVGGSATSSGSYTPGNGANSNSNSVSWMNNKAPKKAGLRMSQPVYGQQFGTYDGVGNYQYQPMQQPSAWMPGNY</sequence>
<accession>A0A1D1V0Q2</accession>
<evidence type="ECO:0000256" key="2">
    <source>
        <dbReference type="SAM" id="SignalP"/>
    </source>
</evidence>
<comment type="caution">
    <text evidence="3">The sequence shown here is derived from an EMBL/GenBank/DDBJ whole genome shotgun (WGS) entry which is preliminary data.</text>
</comment>
<keyword evidence="4" id="KW-1185">Reference proteome</keyword>
<protein>
    <submittedName>
        <fullName evidence="3">Uncharacterized protein</fullName>
    </submittedName>
</protein>
<proteinExistence type="predicted"/>
<dbReference type="Proteomes" id="UP000186922">
    <property type="component" value="Unassembled WGS sequence"/>
</dbReference>
<keyword evidence="2" id="KW-0732">Signal</keyword>
<evidence type="ECO:0000313" key="3">
    <source>
        <dbReference type="EMBL" id="GAU92283.1"/>
    </source>
</evidence>
<reference evidence="3 4" key="1">
    <citation type="journal article" date="2016" name="Nat. Commun.">
        <title>Extremotolerant tardigrade genome and improved radiotolerance of human cultured cells by tardigrade-unique protein.</title>
        <authorList>
            <person name="Hashimoto T."/>
            <person name="Horikawa D.D."/>
            <person name="Saito Y."/>
            <person name="Kuwahara H."/>
            <person name="Kozuka-Hata H."/>
            <person name="Shin-I T."/>
            <person name="Minakuchi Y."/>
            <person name="Ohishi K."/>
            <person name="Motoyama A."/>
            <person name="Aizu T."/>
            <person name="Enomoto A."/>
            <person name="Kondo K."/>
            <person name="Tanaka S."/>
            <person name="Hara Y."/>
            <person name="Koshikawa S."/>
            <person name="Sagara H."/>
            <person name="Miura T."/>
            <person name="Yokobori S."/>
            <person name="Miyagawa K."/>
            <person name="Suzuki Y."/>
            <person name="Kubo T."/>
            <person name="Oyama M."/>
            <person name="Kohara Y."/>
            <person name="Fujiyama A."/>
            <person name="Arakawa K."/>
            <person name="Katayama T."/>
            <person name="Toyoda A."/>
            <person name="Kunieda T."/>
        </authorList>
    </citation>
    <scope>NUCLEOTIDE SEQUENCE [LARGE SCALE GENOMIC DNA]</scope>
    <source>
        <strain evidence="3 4">YOKOZUNA-1</strain>
    </source>
</reference>
<evidence type="ECO:0000256" key="1">
    <source>
        <dbReference type="SAM" id="MobiDB-lite"/>
    </source>
</evidence>
<feature type="chain" id="PRO_5008897902" evidence="2">
    <location>
        <begin position="20"/>
        <end position="194"/>
    </location>
</feature>
<feature type="signal peptide" evidence="2">
    <location>
        <begin position="1"/>
        <end position="19"/>
    </location>
</feature>
<dbReference type="EMBL" id="BDGG01000002">
    <property type="protein sequence ID" value="GAU92283.1"/>
    <property type="molecule type" value="Genomic_DNA"/>
</dbReference>
<gene>
    <name evidence="3" type="primary">RvY_04383-1</name>
    <name evidence="3" type="synonym">RvY_04383.1</name>
    <name evidence="3" type="ORF">RvY_04383</name>
</gene>
<name>A0A1D1V0Q2_RAMVA</name>
<dbReference type="AlphaFoldDB" id="A0A1D1V0Q2"/>
<organism evidence="3 4">
    <name type="scientific">Ramazzottius varieornatus</name>
    <name type="common">Water bear</name>
    <name type="synonym">Tardigrade</name>
    <dbReference type="NCBI Taxonomy" id="947166"/>
    <lineage>
        <taxon>Eukaryota</taxon>
        <taxon>Metazoa</taxon>
        <taxon>Ecdysozoa</taxon>
        <taxon>Tardigrada</taxon>
        <taxon>Eutardigrada</taxon>
        <taxon>Parachela</taxon>
        <taxon>Hypsibioidea</taxon>
        <taxon>Ramazzottiidae</taxon>
        <taxon>Ramazzottius</taxon>
    </lineage>
</organism>